<keyword evidence="3" id="KW-1185">Reference proteome</keyword>
<evidence type="ECO:0000313" key="3">
    <source>
        <dbReference type="Proteomes" id="UP001295444"/>
    </source>
</evidence>
<evidence type="ECO:0000313" key="2">
    <source>
        <dbReference type="EMBL" id="CAH2300778.1"/>
    </source>
</evidence>
<evidence type="ECO:0000256" key="1">
    <source>
        <dbReference type="SAM" id="MobiDB-lite"/>
    </source>
</evidence>
<dbReference type="EMBL" id="OW240917">
    <property type="protein sequence ID" value="CAH2300778.1"/>
    <property type="molecule type" value="Genomic_DNA"/>
</dbReference>
<accession>A0AAD1SFU2</accession>
<feature type="region of interest" description="Disordered" evidence="1">
    <location>
        <begin position="1"/>
        <end position="31"/>
    </location>
</feature>
<protein>
    <submittedName>
        <fullName evidence="2">Uncharacterized protein</fullName>
    </submittedName>
</protein>
<dbReference type="AlphaFoldDB" id="A0AAD1SFU2"/>
<feature type="region of interest" description="Disordered" evidence="1">
    <location>
        <begin position="64"/>
        <end position="86"/>
    </location>
</feature>
<proteinExistence type="predicted"/>
<gene>
    <name evidence="2" type="ORF">PECUL_23A014475</name>
</gene>
<dbReference type="Proteomes" id="UP001295444">
    <property type="component" value="Chromosome 06"/>
</dbReference>
<reference evidence="2" key="1">
    <citation type="submission" date="2022-03" db="EMBL/GenBank/DDBJ databases">
        <authorList>
            <person name="Alioto T."/>
            <person name="Alioto T."/>
            <person name="Gomez Garrido J."/>
        </authorList>
    </citation>
    <scope>NUCLEOTIDE SEQUENCE</scope>
</reference>
<name>A0AAD1SFU2_PELCU</name>
<organism evidence="2 3">
    <name type="scientific">Pelobates cultripes</name>
    <name type="common">Western spadefoot toad</name>
    <dbReference type="NCBI Taxonomy" id="61616"/>
    <lineage>
        <taxon>Eukaryota</taxon>
        <taxon>Metazoa</taxon>
        <taxon>Chordata</taxon>
        <taxon>Craniata</taxon>
        <taxon>Vertebrata</taxon>
        <taxon>Euteleostomi</taxon>
        <taxon>Amphibia</taxon>
        <taxon>Batrachia</taxon>
        <taxon>Anura</taxon>
        <taxon>Pelobatoidea</taxon>
        <taxon>Pelobatidae</taxon>
        <taxon>Pelobates</taxon>
    </lineage>
</organism>
<sequence>MRAQPERRNGASSTPRHTLRNRSRRGEGGGCLQCGRGTGTLIAIKSTDTCHILKAGLLPTALPQLIPPRRGRNSTDDLVGPQPSPHTATIPAFQTLPSFLETQRVHLNRSHTGVEDHAGHPGLLQHQRKHTKAVTDLSTDIAHLENQHKRTLDASTYRDLLHKRSQLTEHMNRSIQRSFQYF</sequence>